<dbReference type="PROSITE" id="PS51294">
    <property type="entry name" value="HTH_MYB"/>
    <property type="match status" value="2"/>
</dbReference>
<feature type="domain" description="HTH myb-type" evidence="9">
    <location>
        <begin position="71"/>
        <end position="121"/>
    </location>
</feature>
<dbReference type="SMART" id="SM00717">
    <property type="entry name" value="SANT"/>
    <property type="match status" value="2"/>
</dbReference>
<evidence type="ECO:0000313" key="11">
    <source>
        <dbReference type="Proteomes" id="UP001370490"/>
    </source>
</evidence>
<dbReference type="GO" id="GO:0043565">
    <property type="term" value="F:sequence-specific DNA binding"/>
    <property type="evidence" value="ECO:0007669"/>
    <property type="project" value="InterPro"/>
</dbReference>
<keyword evidence="6" id="KW-0539">Nucleus</keyword>
<evidence type="ECO:0000259" key="8">
    <source>
        <dbReference type="PROSITE" id="PS50090"/>
    </source>
</evidence>
<comment type="subcellular location">
    <subcellularLocation>
        <location evidence="1">Nucleus</location>
    </subcellularLocation>
</comment>
<evidence type="ECO:0000256" key="5">
    <source>
        <dbReference type="ARBA" id="ARBA00023163"/>
    </source>
</evidence>
<dbReference type="FunFam" id="1.10.10.60:FF:000107">
    <property type="entry name" value="MYB transcription factor"/>
    <property type="match status" value="1"/>
</dbReference>
<reference evidence="10 11" key="1">
    <citation type="submission" date="2023-12" db="EMBL/GenBank/DDBJ databases">
        <title>A high-quality genome assembly for Dillenia turbinata (Dilleniales).</title>
        <authorList>
            <person name="Chanderbali A."/>
        </authorList>
    </citation>
    <scope>NUCLEOTIDE SEQUENCE [LARGE SCALE GENOMIC DNA]</scope>
    <source>
        <strain evidence="10">LSX21</strain>
        <tissue evidence="10">Leaf</tissue>
    </source>
</reference>
<dbReference type="PROSITE" id="PS50090">
    <property type="entry name" value="MYB_LIKE"/>
    <property type="match status" value="2"/>
</dbReference>
<dbReference type="CDD" id="cd00167">
    <property type="entry name" value="SANT"/>
    <property type="match status" value="1"/>
</dbReference>
<dbReference type="PANTHER" id="PTHR45675:SF31">
    <property type="entry name" value="MYB TRANSCRIPTION FACTOR"/>
    <property type="match status" value="1"/>
</dbReference>
<dbReference type="InterPro" id="IPR044676">
    <property type="entry name" value="EOBI/EOBII-like_plant"/>
</dbReference>
<dbReference type="InterPro" id="IPR009057">
    <property type="entry name" value="Homeodomain-like_sf"/>
</dbReference>
<dbReference type="InterPro" id="IPR001005">
    <property type="entry name" value="SANT/Myb"/>
</dbReference>
<dbReference type="GO" id="GO:0005634">
    <property type="term" value="C:nucleus"/>
    <property type="evidence" value="ECO:0007669"/>
    <property type="project" value="UniProtKB-SubCell"/>
</dbReference>
<evidence type="ECO:0000256" key="2">
    <source>
        <dbReference type="ARBA" id="ARBA00022737"/>
    </source>
</evidence>
<evidence type="ECO:0000256" key="3">
    <source>
        <dbReference type="ARBA" id="ARBA00023015"/>
    </source>
</evidence>
<feature type="domain" description="HTH myb-type" evidence="9">
    <location>
        <begin position="14"/>
        <end position="70"/>
    </location>
</feature>
<proteinExistence type="predicted"/>
<comment type="caution">
    <text evidence="10">The sequence shown here is derived from an EMBL/GenBank/DDBJ whole genome shotgun (WGS) entry which is preliminary data.</text>
</comment>
<evidence type="ECO:0000256" key="6">
    <source>
        <dbReference type="ARBA" id="ARBA00023242"/>
    </source>
</evidence>
<organism evidence="10 11">
    <name type="scientific">Dillenia turbinata</name>
    <dbReference type="NCBI Taxonomy" id="194707"/>
    <lineage>
        <taxon>Eukaryota</taxon>
        <taxon>Viridiplantae</taxon>
        <taxon>Streptophyta</taxon>
        <taxon>Embryophyta</taxon>
        <taxon>Tracheophyta</taxon>
        <taxon>Spermatophyta</taxon>
        <taxon>Magnoliopsida</taxon>
        <taxon>eudicotyledons</taxon>
        <taxon>Gunneridae</taxon>
        <taxon>Pentapetalae</taxon>
        <taxon>Dilleniales</taxon>
        <taxon>Dilleniaceae</taxon>
        <taxon>Dillenia</taxon>
    </lineage>
</organism>
<sequence>MRNPAESNPGISEDGGLRKGPWTVEEDMKLMNCINIHGEGRWNSIARVAGLRRTGKSCRLRWLNYLRPDVRRGNITLQEQLLILQLHSMWGNRWSKIAQHLPGRTDNEIKNYWRTRVQKQAKQLNCEVNSKIFRDTMRNVWMPTLIERIRASASASTSTSTSTSIQTQTQVQAVHQTQVQVSSATTDLVDHESMQADPINFNMDPAQVSPVSDLTDCYDNLGSTCSEGFVSDFMDSYGFGPNENRLLEFEGFGQDSD</sequence>
<evidence type="ECO:0000256" key="7">
    <source>
        <dbReference type="SAM" id="MobiDB-lite"/>
    </source>
</evidence>
<dbReference type="PANTHER" id="PTHR45675">
    <property type="entry name" value="MYB TRANSCRIPTION FACTOR-RELATED-RELATED"/>
    <property type="match status" value="1"/>
</dbReference>
<feature type="compositionally biased region" description="Polar residues" evidence="7">
    <location>
        <begin position="1"/>
        <end position="10"/>
    </location>
</feature>
<feature type="region of interest" description="Disordered" evidence="7">
    <location>
        <begin position="1"/>
        <end position="20"/>
    </location>
</feature>
<dbReference type="EMBL" id="JBAMMX010000005">
    <property type="protein sequence ID" value="KAK6941118.1"/>
    <property type="molecule type" value="Genomic_DNA"/>
</dbReference>
<protein>
    <submittedName>
        <fullName evidence="10">SANT/Myb domain</fullName>
    </submittedName>
</protein>
<accession>A0AAN8ZNS1</accession>
<keyword evidence="2" id="KW-0677">Repeat</keyword>
<keyword evidence="11" id="KW-1185">Reference proteome</keyword>
<feature type="non-terminal residue" evidence="10">
    <location>
        <position position="257"/>
    </location>
</feature>
<evidence type="ECO:0000256" key="4">
    <source>
        <dbReference type="ARBA" id="ARBA00023125"/>
    </source>
</evidence>
<dbReference type="Gene3D" id="1.10.10.60">
    <property type="entry name" value="Homeodomain-like"/>
    <property type="match status" value="2"/>
</dbReference>
<keyword evidence="3" id="KW-0805">Transcription regulation</keyword>
<dbReference type="Pfam" id="PF00249">
    <property type="entry name" value="Myb_DNA-binding"/>
    <property type="match status" value="2"/>
</dbReference>
<keyword evidence="4" id="KW-0238">DNA-binding</keyword>
<dbReference type="GO" id="GO:0003700">
    <property type="term" value="F:DNA-binding transcription factor activity"/>
    <property type="evidence" value="ECO:0007669"/>
    <property type="project" value="InterPro"/>
</dbReference>
<gene>
    <name evidence="10" type="ORF">RJ641_030649</name>
</gene>
<feature type="domain" description="Myb-like" evidence="8">
    <location>
        <begin position="14"/>
        <end position="66"/>
    </location>
</feature>
<dbReference type="SUPFAM" id="SSF46689">
    <property type="entry name" value="Homeodomain-like"/>
    <property type="match status" value="1"/>
</dbReference>
<feature type="domain" description="Myb-like" evidence="8">
    <location>
        <begin position="67"/>
        <end position="117"/>
    </location>
</feature>
<evidence type="ECO:0000256" key="1">
    <source>
        <dbReference type="ARBA" id="ARBA00004123"/>
    </source>
</evidence>
<evidence type="ECO:0000259" key="9">
    <source>
        <dbReference type="PROSITE" id="PS51294"/>
    </source>
</evidence>
<dbReference type="Proteomes" id="UP001370490">
    <property type="component" value="Unassembled WGS sequence"/>
</dbReference>
<name>A0AAN8ZNS1_9MAGN</name>
<dbReference type="FunFam" id="1.10.10.60:FF:000011">
    <property type="entry name" value="Myb transcription factor"/>
    <property type="match status" value="1"/>
</dbReference>
<dbReference type="InterPro" id="IPR017930">
    <property type="entry name" value="Myb_dom"/>
</dbReference>
<dbReference type="AlphaFoldDB" id="A0AAN8ZNS1"/>
<keyword evidence="5" id="KW-0804">Transcription</keyword>
<evidence type="ECO:0000313" key="10">
    <source>
        <dbReference type="EMBL" id="KAK6941118.1"/>
    </source>
</evidence>